<dbReference type="Proteomes" id="UP000324222">
    <property type="component" value="Unassembled WGS sequence"/>
</dbReference>
<evidence type="ECO:0000313" key="1">
    <source>
        <dbReference type="EMBL" id="MPC69793.1"/>
    </source>
</evidence>
<dbReference type="EMBL" id="VSRR010030010">
    <property type="protein sequence ID" value="MPC69793.1"/>
    <property type="molecule type" value="Genomic_DNA"/>
</dbReference>
<name>A0A5B7HI06_PORTR</name>
<keyword evidence="2" id="KW-1185">Reference proteome</keyword>
<comment type="caution">
    <text evidence="1">The sequence shown here is derived from an EMBL/GenBank/DDBJ whole genome shotgun (WGS) entry which is preliminary data.</text>
</comment>
<accession>A0A5B7HI06</accession>
<reference evidence="1 2" key="1">
    <citation type="submission" date="2019-05" db="EMBL/GenBank/DDBJ databases">
        <title>Another draft genome of Portunus trituberculatus and its Hox gene families provides insights of decapod evolution.</title>
        <authorList>
            <person name="Jeong J.-H."/>
            <person name="Song I."/>
            <person name="Kim S."/>
            <person name="Choi T."/>
            <person name="Kim D."/>
            <person name="Ryu S."/>
            <person name="Kim W."/>
        </authorList>
    </citation>
    <scope>NUCLEOTIDE SEQUENCE [LARGE SCALE GENOMIC DNA]</scope>
    <source>
        <tissue evidence="1">Muscle</tissue>
    </source>
</reference>
<gene>
    <name evidence="1" type="ORF">E2C01_064024</name>
</gene>
<organism evidence="1 2">
    <name type="scientific">Portunus trituberculatus</name>
    <name type="common">Swimming crab</name>
    <name type="synonym">Neptunus trituberculatus</name>
    <dbReference type="NCBI Taxonomy" id="210409"/>
    <lineage>
        <taxon>Eukaryota</taxon>
        <taxon>Metazoa</taxon>
        <taxon>Ecdysozoa</taxon>
        <taxon>Arthropoda</taxon>
        <taxon>Crustacea</taxon>
        <taxon>Multicrustacea</taxon>
        <taxon>Malacostraca</taxon>
        <taxon>Eumalacostraca</taxon>
        <taxon>Eucarida</taxon>
        <taxon>Decapoda</taxon>
        <taxon>Pleocyemata</taxon>
        <taxon>Brachyura</taxon>
        <taxon>Eubrachyura</taxon>
        <taxon>Portunoidea</taxon>
        <taxon>Portunidae</taxon>
        <taxon>Portuninae</taxon>
        <taxon>Portunus</taxon>
    </lineage>
</organism>
<protein>
    <submittedName>
        <fullName evidence="1">Uncharacterized protein</fullName>
    </submittedName>
</protein>
<dbReference type="AlphaFoldDB" id="A0A5B7HI06"/>
<proteinExistence type="predicted"/>
<sequence>MPRDALNHPAIKGLASISGAVITYGAYVSGLYSETFLRLTTIFKEL</sequence>
<evidence type="ECO:0000313" key="2">
    <source>
        <dbReference type="Proteomes" id="UP000324222"/>
    </source>
</evidence>